<dbReference type="GO" id="GO:0003951">
    <property type="term" value="F:NAD+ kinase activity"/>
    <property type="evidence" value="ECO:0007669"/>
    <property type="project" value="InterPro"/>
</dbReference>
<dbReference type="HAMAP" id="MF_00361">
    <property type="entry name" value="NAD_kinase"/>
    <property type="match status" value="1"/>
</dbReference>
<proteinExistence type="inferred from homology"/>
<reference evidence="5" key="1">
    <citation type="submission" date="2020-05" db="EMBL/GenBank/DDBJ databases">
        <authorList>
            <person name="Chiriac C."/>
            <person name="Salcher M."/>
            <person name="Ghai R."/>
            <person name="Kavagutti S V."/>
        </authorList>
    </citation>
    <scope>NUCLEOTIDE SEQUENCE</scope>
</reference>
<sequence>MSASRSVALFSHARPGDTDAAMLSLVELARERGMNIVVDPDETAKHPALAGIPGVVLDDGTVGDIAVAVAIGGDGTILRALRRFAGTGVPVFGVNYGEVGFLATVDPEEAPEAFERALSGDFETLTLSAIETELGGRVLTAINDIAITRRPGDRVADLSYAVDGQEVGRVRCDGVVIATPAGSTGYNLANRGPVLAWGVEGFVVSFIAPHSLTARALVVAPDDVLTVRNFSESPVDLSIDGRPSGEIAPGESIAATFRREASDLALLPGWSFYTRLRQKFGRLASS</sequence>
<dbReference type="GO" id="GO:0006741">
    <property type="term" value="P:NADP+ biosynthetic process"/>
    <property type="evidence" value="ECO:0007669"/>
    <property type="project" value="InterPro"/>
</dbReference>
<dbReference type="EMBL" id="CAFBMX010000003">
    <property type="protein sequence ID" value="CAB4922932.1"/>
    <property type="molecule type" value="Genomic_DNA"/>
</dbReference>
<organism evidence="5">
    <name type="scientific">freshwater metagenome</name>
    <dbReference type="NCBI Taxonomy" id="449393"/>
    <lineage>
        <taxon>unclassified sequences</taxon>
        <taxon>metagenomes</taxon>
        <taxon>ecological metagenomes</taxon>
    </lineage>
</organism>
<dbReference type="InterPro" id="IPR016064">
    <property type="entry name" value="NAD/diacylglycerol_kinase_sf"/>
</dbReference>
<evidence type="ECO:0000313" key="5">
    <source>
        <dbReference type="EMBL" id="CAB4922932.1"/>
    </source>
</evidence>
<dbReference type="Gene3D" id="3.40.50.10330">
    <property type="entry name" value="Probable inorganic polyphosphate/atp-NAD kinase, domain 1"/>
    <property type="match status" value="1"/>
</dbReference>
<protein>
    <submittedName>
        <fullName evidence="5">Unannotated protein</fullName>
    </submittedName>
</protein>
<dbReference type="PANTHER" id="PTHR20275">
    <property type="entry name" value="NAD KINASE"/>
    <property type="match status" value="1"/>
</dbReference>
<dbReference type="PANTHER" id="PTHR20275:SF0">
    <property type="entry name" value="NAD KINASE"/>
    <property type="match status" value="1"/>
</dbReference>
<name>A0A6J7HTK8_9ZZZZ</name>
<gene>
    <name evidence="5" type="ORF">UFOPK3674_00653</name>
</gene>
<dbReference type="SUPFAM" id="SSF111331">
    <property type="entry name" value="NAD kinase/diacylglycerol kinase-like"/>
    <property type="match status" value="1"/>
</dbReference>
<dbReference type="GO" id="GO:0019674">
    <property type="term" value="P:NAD+ metabolic process"/>
    <property type="evidence" value="ECO:0007669"/>
    <property type="project" value="InterPro"/>
</dbReference>
<dbReference type="Pfam" id="PF20143">
    <property type="entry name" value="NAD_kinase_C"/>
    <property type="match status" value="1"/>
</dbReference>
<dbReference type="InterPro" id="IPR017437">
    <property type="entry name" value="ATP-NAD_kinase_PpnK-typ_C"/>
</dbReference>
<evidence type="ECO:0000256" key="3">
    <source>
        <dbReference type="ARBA" id="ARBA00022857"/>
    </source>
</evidence>
<keyword evidence="2" id="KW-0418">Kinase</keyword>
<evidence type="ECO:0000256" key="1">
    <source>
        <dbReference type="ARBA" id="ARBA00022679"/>
    </source>
</evidence>
<dbReference type="InterPro" id="IPR017438">
    <property type="entry name" value="ATP-NAD_kinase_N"/>
</dbReference>
<keyword evidence="1" id="KW-0808">Transferase</keyword>
<evidence type="ECO:0000256" key="2">
    <source>
        <dbReference type="ARBA" id="ARBA00022777"/>
    </source>
</evidence>
<accession>A0A6J7HTK8</accession>
<dbReference type="AlphaFoldDB" id="A0A6J7HTK8"/>
<dbReference type="Gene3D" id="2.60.200.30">
    <property type="entry name" value="Probable inorganic polyphosphate/atp-NAD kinase, domain 2"/>
    <property type="match status" value="1"/>
</dbReference>
<dbReference type="InterPro" id="IPR002504">
    <property type="entry name" value="NADK"/>
</dbReference>
<dbReference type="Pfam" id="PF01513">
    <property type="entry name" value="NAD_kinase"/>
    <property type="match status" value="1"/>
</dbReference>
<keyword evidence="4" id="KW-0520">NAD</keyword>
<keyword evidence="3" id="KW-0521">NADP</keyword>
<evidence type="ECO:0000256" key="4">
    <source>
        <dbReference type="ARBA" id="ARBA00023027"/>
    </source>
</evidence>